<dbReference type="PROSITE" id="PS50072">
    <property type="entry name" value="CSA_PPIASE_2"/>
    <property type="match status" value="1"/>
</dbReference>
<dbReference type="GO" id="GO:0016853">
    <property type="term" value="F:isomerase activity"/>
    <property type="evidence" value="ECO:0007669"/>
    <property type="project" value="UniProtKB-KW"/>
</dbReference>
<dbReference type="EC" id="5.2.1.8" evidence="2"/>
<dbReference type="CDD" id="cd00317">
    <property type="entry name" value="cyclophilin"/>
    <property type="match status" value="1"/>
</dbReference>
<evidence type="ECO:0000256" key="1">
    <source>
        <dbReference type="ARBA" id="ARBA00002388"/>
    </source>
</evidence>
<keyword evidence="4" id="KW-0812">Transmembrane</keyword>
<evidence type="ECO:0000256" key="2">
    <source>
        <dbReference type="RuleBase" id="RU363019"/>
    </source>
</evidence>
<protein>
    <recommendedName>
        <fullName evidence="2">Peptidyl-prolyl cis-trans isomerase</fullName>
        <shortName evidence="2">PPIase</shortName>
        <ecNumber evidence="2">5.2.1.8</ecNumber>
    </recommendedName>
</protein>
<evidence type="ECO:0000256" key="4">
    <source>
        <dbReference type="SAM" id="Phobius"/>
    </source>
</evidence>
<keyword evidence="7" id="KW-1185">Reference proteome</keyword>
<reference evidence="7" key="1">
    <citation type="journal article" date="2019" name="Int. J. Syst. Evol. Microbiol.">
        <title>The Global Catalogue of Microorganisms (GCM) 10K type strain sequencing project: providing services to taxonomists for standard genome sequencing and annotation.</title>
        <authorList>
            <consortium name="The Broad Institute Genomics Platform"/>
            <consortium name="The Broad Institute Genome Sequencing Center for Infectious Disease"/>
            <person name="Wu L."/>
            <person name="Ma J."/>
        </authorList>
    </citation>
    <scope>NUCLEOTIDE SEQUENCE [LARGE SCALE GENOMIC DNA]</scope>
    <source>
        <strain evidence="7">JCM 14718</strain>
    </source>
</reference>
<dbReference type="InterPro" id="IPR002130">
    <property type="entry name" value="Cyclophilin-type_PPIase_dom"/>
</dbReference>
<feature type="domain" description="PPIase cyclophilin-type" evidence="5">
    <location>
        <begin position="125"/>
        <end position="279"/>
    </location>
</feature>
<comment type="catalytic activity">
    <reaction evidence="2">
        <text>[protein]-peptidylproline (omega=180) = [protein]-peptidylproline (omega=0)</text>
        <dbReference type="Rhea" id="RHEA:16237"/>
        <dbReference type="Rhea" id="RHEA-COMP:10747"/>
        <dbReference type="Rhea" id="RHEA-COMP:10748"/>
        <dbReference type="ChEBI" id="CHEBI:83833"/>
        <dbReference type="ChEBI" id="CHEBI:83834"/>
        <dbReference type="EC" id="5.2.1.8"/>
    </reaction>
</comment>
<dbReference type="InterPro" id="IPR044666">
    <property type="entry name" value="Cyclophilin_A-like"/>
</dbReference>
<keyword evidence="2" id="KW-0697">Rotamase</keyword>
<comment type="caution">
    <text evidence="6">The sequence shown here is derived from an EMBL/GenBank/DDBJ whole genome shotgun (WGS) entry which is preliminary data.</text>
</comment>
<dbReference type="EMBL" id="BAAANY010000005">
    <property type="protein sequence ID" value="GAA1665007.1"/>
    <property type="molecule type" value="Genomic_DNA"/>
</dbReference>
<evidence type="ECO:0000259" key="5">
    <source>
        <dbReference type="PROSITE" id="PS50072"/>
    </source>
</evidence>
<organism evidence="6 7">
    <name type="scientific">Fodinicola feengrottensis</name>
    <dbReference type="NCBI Taxonomy" id="435914"/>
    <lineage>
        <taxon>Bacteria</taxon>
        <taxon>Bacillati</taxon>
        <taxon>Actinomycetota</taxon>
        <taxon>Actinomycetes</taxon>
        <taxon>Mycobacteriales</taxon>
        <taxon>Fodinicola</taxon>
    </lineage>
</organism>
<evidence type="ECO:0000313" key="7">
    <source>
        <dbReference type="Proteomes" id="UP001500618"/>
    </source>
</evidence>
<comment type="function">
    <text evidence="1 2">PPIases accelerate the folding of proteins. It catalyzes the cis-trans isomerization of proline imidic peptide bonds in oligopeptides.</text>
</comment>
<keyword evidence="4" id="KW-0472">Membrane</keyword>
<gene>
    <name evidence="6" type="ORF">GCM10009765_13220</name>
</gene>
<keyword evidence="2 6" id="KW-0413">Isomerase</keyword>
<sequence length="284" mass="29106">MPGKSGRDRQRALARAKLERQMARRAAAARKRRQMQAGIGAIIAVVIVIAGGWFLISKFGGGNKTNANAAATPSASVSASPAPGSCVYAKDTNPPPKGARSVGVPTTTNVPHTGTQTVTMTTNQGVIEFTLETAKAPCTVHSFTFLAGKKYYDGTPCHRLLVTGSFALQCGDPSGTGTGTPGYEFGTENLPTGANPPYPAGTVAMAKGSDPNSNGSQFFIVNKDSSFDGPNYSVFGHVTKGLDVVNKIAAGGVKLGPNAAAGSEPDAPKINVQITSITVTPPAS</sequence>
<evidence type="ECO:0000256" key="3">
    <source>
        <dbReference type="SAM" id="MobiDB-lite"/>
    </source>
</evidence>
<dbReference type="PRINTS" id="PR00153">
    <property type="entry name" value="CSAPPISMRASE"/>
</dbReference>
<dbReference type="PANTHER" id="PTHR45625">
    <property type="entry name" value="PEPTIDYL-PROLYL CIS-TRANS ISOMERASE-RELATED"/>
    <property type="match status" value="1"/>
</dbReference>
<dbReference type="Pfam" id="PF00160">
    <property type="entry name" value="Pro_isomerase"/>
    <property type="match status" value="1"/>
</dbReference>
<accession>A0ABP4S2Y7</accession>
<keyword evidence="4" id="KW-1133">Transmembrane helix</keyword>
<proteinExistence type="inferred from homology"/>
<dbReference type="PANTHER" id="PTHR45625:SF3">
    <property type="entry name" value="PEPTIDYL-PROLYL CIS-TRANS ISOMERASE B-RELATED"/>
    <property type="match status" value="1"/>
</dbReference>
<feature type="transmembrane region" description="Helical" evidence="4">
    <location>
        <begin position="37"/>
        <end position="56"/>
    </location>
</feature>
<name>A0ABP4S2Y7_9ACTN</name>
<dbReference type="Gene3D" id="2.40.100.10">
    <property type="entry name" value="Cyclophilin-like"/>
    <property type="match status" value="1"/>
</dbReference>
<dbReference type="InterPro" id="IPR029000">
    <property type="entry name" value="Cyclophilin-like_dom_sf"/>
</dbReference>
<evidence type="ECO:0000313" key="6">
    <source>
        <dbReference type="EMBL" id="GAA1665007.1"/>
    </source>
</evidence>
<comment type="similarity">
    <text evidence="2">Belongs to the cyclophilin-type PPIase family.</text>
</comment>
<dbReference type="Proteomes" id="UP001500618">
    <property type="component" value="Unassembled WGS sequence"/>
</dbReference>
<feature type="region of interest" description="Disordered" evidence="3">
    <location>
        <begin position="92"/>
        <end position="112"/>
    </location>
</feature>
<dbReference type="SUPFAM" id="SSF50891">
    <property type="entry name" value="Cyclophilin-like"/>
    <property type="match status" value="1"/>
</dbReference>